<organism evidence="4 5">
    <name type="scientific">Aphanomyces stellatus</name>
    <dbReference type="NCBI Taxonomy" id="120398"/>
    <lineage>
        <taxon>Eukaryota</taxon>
        <taxon>Sar</taxon>
        <taxon>Stramenopiles</taxon>
        <taxon>Oomycota</taxon>
        <taxon>Saprolegniomycetes</taxon>
        <taxon>Saprolegniales</taxon>
        <taxon>Verrucalvaceae</taxon>
        <taxon>Aphanomyces</taxon>
    </lineage>
</organism>
<evidence type="ECO:0000313" key="3">
    <source>
        <dbReference type="EMBL" id="KAF0720300.1"/>
    </source>
</evidence>
<dbReference type="EMBL" id="VJMH01000020">
    <property type="protein sequence ID" value="KAF0720300.1"/>
    <property type="molecule type" value="Genomic_DNA"/>
</dbReference>
<keyword evidence="2" id="KW-0472">Membrane</keyword>
<proteinExistence type="predicted"/>
<evidence type="ECO:0000256" key="1">
    <source>
        <dbReference type="SAM" id="MobiDB-lite"/>
    </source>
</evidence>
<sequence>MTAVADTDTAVSLCHTMTACVVEPRTTTSPQLCHLASAECPICLHVRDGVIYCNNNVTESACAVPNSSLCVSPRQPTTTTVVTATPVTIGDEKNESSIGLVVGLAAAAVVTLGLVVWCCVRSHRRARLKRARQLSFGRSSLHSVLSRSDFFDQAVLDDRHSRRSAGSSHPPSPTTMMHRSPTSATLQYTSSGRSVVALPPNAARPDDALLRSLEAYVLHPPPPRLSDNHSTSTTTTDRLVETSRSFDLSATDFDQMLALKATYLVDAKRKSAARDDLADRPRPIQLT</sequence>
<keyword evidence="5" id="KW-1185">Reference proteome</keyword>
<keyword evidence="2" id="KW-0812">Transmembrane</keyword>
<feature type="region of interest" description="Disordered" evidence="1">
    <location>
        <begin position="159"/>
        <end position="182"/>
    </location>
</feature>
<keyword evidence="2" id="KW-1133">Transmembrane helix</keyword>
<accession>A0A485K6P7</accession>
<dbReference type="Proteomes" id="UP000332933">
    <property type="component" value="Unassembled WGS sequence"/>
</dbReference>
<protein>
    <submittedName>
        <fullName evidence="4">Aste57867_419 protein</fullName>
    </submittedName>
</protein>
<name>A0A485K6P7_9STRA</name>
<feature type="transmembrane region" description="Helical" evidence="2">
    <location>
        <begin position="98"/>
        <end position="120"/>
    </location>
</feature>
<dbReference type="EMBL" id="CAADRA010000020">
    <property type="protein sequence ID" value="VFT77644.1"/>
    <property type="molecule type" value="Genomic_DNA"/>
</dbReference>
<evidence type="ECO:0000313" key="5">
    <source>
        <dbReference type="Proteomes" id="UP000332933"/>
    </source>
</evidence>
<dbReference type="AlphaFoldDB" id="A0A485K6P7"/>
<evidence type="ECO:0000256" key="2">
    <source>
        <dbReference type="SAM" id="Phobius"/>
    </source>
</evidence>
<feature type="compositionally biased region" description="Polar residues" evidence="1">
    <location>
        <begin position="164"/>
        <end position="182"/>
    </location>
</feature>
<reference evidence="4 5" key="1">
    <citation type="submission" date="2019-03" db="EMBL/GenBank/DDBJ databases">
        <authorList>
            <person name="Gaulin E."/>
            <person name="Dumas B."/>
        </authorList>
    </citation>
    <scope>NUCLEOTIDE SEQUENCE [LARGE SCALE GENOMIC DNA]</scope>
    <source>
        <strain evidence="4">CBS 568.67</strain>
    </source>
</reference>
<reference evidence="3" key="2">
    <citation type="submission" date="2019-06" db="EMBL/GenBank/DDBJ databases">
        <title>Genomics analysis of Aphanomyces spp. identifies a new class of oomycete effector associated with host adaptation.</title>
        <authorList>
            <person name="Gaulin E."/>
        </authorList>
    </citation>
    <scope>NUCLEOTIDE SEQUENCE</scope>
    <source>
        <strain evidence="3">CBS 578.67</strain>
    </source>
</reference>
<evidence type="ECO:0000313" key="4">
    <source>
        <dbReference type="EMBL" id="VFT77644.1"/>
    </source>
</evidence>
<gene>
    <name evidence="4" type="primary">Aste57867_419</name>
    <name evidence="3" type="ORF">As57867_000418</name>
    <name evidence="4" type="ORF">ASTE57867_419</name>
</gene>